<feature type="transmembrane region" description="Helical" evidence="7">
    <location>
        <begin position="54"/>
        <end position="76"/>
    </location>
</feature>
<proteinExistence type="inferred from homology"/>
<feature type="domain" description="Rhodopsin" evidence="8">
    <location>
        <begin position="72"/>
        <end position="317"/>
    </location>
</feature>
<evidence type="ECO:0000256" key="7">
    <source>
        <dbReference type="SAM" id="Phobius"/>
    </source>
</evidence>
<evidence type="ECO:0000256" key="1">
    <source>
        <dbReference type="ARBA" id="ARBA00004141"/>
    </source>
</evidence>
<comment type="subcellular location">
    <subcellularLocation>
        <location evidence="1">Membrane</location>
        <topology evidence="1">Multi-pass membrane protein</topology>
    </subcellularLocation>
</comment>
<evidence type="ECO:0000313" key="10">
    <source>
        <dbReference type="Proteomes" id="UP000298138"/>
    </source>
</evidence>
<dbReference type="STRING" id="341454.A0A4S2MPB1"/>
<keyword evidence="4 7" id="KW-0472">Membrane</keyword>
<keyword evidence="3 7" id="KW-1133">Transmembrane helix</keyword>
<comment type="similarity">
    <text evidence="5">Belongs to the SAT4 family.</text>
</comment>
<dbReference type="OrthoDB" id="5329176at2759"/>
<dbReference type="PANTHER" id="PTHR33048">
    <property type="entry name" value="PTH11-LIKE INTEGRAL MEMBRANE PROTEIN (AFU_ORTHOLOGUE AFUA_5G11245)"/>
    <property type="match status" value="1"/>
</dbReference>
<organism evidence="9 10">
    <name type="scientific">Ascodesmis nigricans</name>
    <dbReference type="NCBI Taxonomy" id="341454"/>
    <lineage>
        <taxon>Eukaryota</taxon>
        <taxon>Fungi</taxon>
        <taxon>Dikarya</taxon>
        <taxon>Ascomycota</taxon>
        <taxon>Pezizomycotina</taxon>
        <taxon>Pezizomycetes</taxon>
        <taxon>Pezizales</taxon>
        <taxon>Ascodesmidaceae</taxon>
        <taxon>Ascodesmis</taxon>
    </lineage>
</organism>
<keyword evidence="2 7" id="KW-0812">Transmembrane</keyword>
<accession>A0A4S2MPB1</accession>
<evidence type="ECO:0000256" key="6">
    <source>
        <dbReference type="SAM" id="MobiDB-lite"/>
    </source>
</evidence>
<evidence type="ECO:0000256" key="3">
    <source>
        <dbReference type="ARBA" id="ARBA00022989"/>
    </source>
</evidence>
<gene>
    <name evidence="9" type="ORF">EX30DRAFT_373359</name>
</gene>
<keyword evidence="10" id="KW-1185">Reference proteome</keyword>
<dbReference type="PANTHER" id="PTHR33048:SF47">
    <property type="entry name" value="INTEGRAL MEMBRANE PROTEIN-RELATED"/>
    <property type="match status" value="1"/>
</dbReference>
<dbReference type="Pfam" id="PF20684">
    <property type="entry name" value="Fung_rhodopsin"/>
    <property type="match status" value="1"/>
</dbReference>
<feature type="region of interest" description="Disordered" evidence="6">
    <location>
        <begin position="421"/>
        <end position="450"/>
    </location>
</feature>
<dbReference type="EMBL" id="ML220135">
    <property type="protein sequence ID" value="TGZ79026.1"/>
    <property type="molecule type" value="Genomic_DNA"/>
</dbReference>
<dbReference type="InterPro" id="IPR049326">
    <property type="entry name" value="Rhodopsin_dom_fungi"/>
</dbReference>
<feature type="transmembrane region" description="Helical" evidence="7">
    <location>
        <begin position="129"/>
        <end position="155"/>
    </location>
</feature>
<evidence type="ECO:0000259" key="8">
    <source>
        <dbReference type="Pfam" id="PF20684"/>
    </source>
</evidence>
<evidence type="ECO:0000313" key="9">
    <source>
        <dbReference type="EMBL" id="TGZ79026.1"/>
    </source>
</evidence>
<sequence length="450" mass="49718">MSATTSSAWAAPTGYEALLAIAMGKAKGLYPPEKLIISARLTDPNAPVPNRGDLTLWIAVISSSIASVLVFLRLWMRARTAGGWALEDWLIIPGMGFMIACAGNTVFGVKKGGVGMHSWDLRYEEIDNVLLAMYLHLLFYVPATTFAKLSIVFFVRRLAGTTMTRGMAWLVWGNFWFTIIFNMTLMFLYSFQCLPVKSNFTLSLRFHPDTKCLSYVPIYYAGSILHVISDLLLIAAPIKLVLGLQMTVKKKITVCFMLSIGGLAILCSIVRMGYILNFTSGTDITWDAIEISIWGQLEIAFAVASACLPALRPLFTRVFPNFLTSRTSRSNTRSRGWTNDKLDGISGPGRLYSRTGPVRTDVSWKSGWNVQERRQHEWEVGRGSDTELVEGIELQKSDSAGSQVQLNGGIMKTMSVDVSYEQPTTPDEAHGRLKKMSSANGPISPIGRAK</sequence>
<feature type="transmembrane region" description="Helical" evidence="7">
    <location>
        <begin position="254"/>
        <end position="276"/>
    </location>
</feature>
<evidence type="ECO:0000256" key="5">
    <source>
        <dbReference type="ARBA" id="ARBA00038359"/>
    </source>
</evidence>
<evidence type="ECO:0000256" key="2">
    <source>
        <dbReference type="ARBA" id="ARBA00022692"/>
    </source>
</evidence>
<feature type="transmembrane region" description="Helical" evidence="7">
    <location>
        <begin position="88"/>
        <end position="109"/>
    </location>
</feature>
<feature type="transmembrane region" description="Helical" evidence="7">
    <location>
        <begin position="218"/>
        <end position="242"/>
    </location>
</feature>
<dbReference type="InParanoid" id="A0A4S2MPB1"/>
<protein>
    <recommendedName>
        <fullName evidence="8">Rhodopsin domain-containing protein</fullName>
    </recommendedName>
</protein>
<dbReference type="AlphaFoldDB" id="A0A4S2MPB1"/>
<feature type="transmembrane region" description="Helical" evidence="7">
    <location>
        <begin position="291"/>
        <end position="311"/>
    </location>
</feature>
<dbReference type="GO" id="GO:0016020">
    <property type="term" value="C:membrane"/>
    <property type="evidence" value="ECO:0007669"/>
    <property type="project" value="UniProtKB-SubCell"/>
</dbReference>
<name>A0A4S2MPB1_9PEZI</name>
<evidence type="ECO:0000256" key="4">
    <source>
        <dbReference type="ARBA" id="ARBA00023136"/>
    </source>
</evidence>
<dbReference type="Proteomes" id="UP000298138">
    <property type="component" value="Unassembled WGS sequence"/>
</dbReference>
<dbReference type="InterPro" id="IPR052337">
    <property type="entry name" value="SAT4-like"/>
</dbReference>
<reference evidence="9 10" key="1">
    <citation type="submission" date="2019-04" db="EMBL/GenBank/DDBJ databases">
        <title>Comparative genomics and transcriptomics to analyze fruiting body development in filamentous ascomycetes.</title>
        <authorList>
            <consortium name="DOE Joint Genome Institute"/>
            <person name="Lutkenhaus R."/>
            <person name="Traeger S."/>
            <person name="Breuer J."/>
            <person name="Kuo A."/>
            <person name="Lipzen A."/>
            <person name="Pangilinan J."/>
            <person name="Dilworth D."/>
            <person name="Sandor L."/>
            <person name="Poggeler S."/>
            <person name="Barry K."/>
            <person name="Grigoriev I.V."/>
            <person name="Nowrousian M."/>
        </authorList>
    </citation>
    <scope>NUCLEOTIDE SEQUENCE [LARGE SCALE GENOMIC DNA]</scope>
    <source>
        <strain evidence="9 10">CBS 389.68</strain>
    </source>
</reference>
<feature type="transmembrane region" description="Helical" evidence="7">
    <location>
        <begin position="167"/>
        <end position="191"/>
    </location>
</feature>